<dbReference type="Proteomes" id="UP000620124">
    <property type="component" value="Unassembled WGS sequence"/>
</dbReference>
<gene>
    <name evidence="6" type="ORF">MVEN_02237900</name>
</gene>
<protein>
    <submittedName>
        <fullName evidence="6">S-adenosyl-L-methionine-dependent methyltransferase</fullName>
    </submittedName>
</protein>
<dbReference type="PANTHER" id="PTHR12176:SF80">
    <property type="entry name" value="EEF1A LYSINE METHYLTRANSFERASE 4"/>
    <property type="match status" value="1"/>
</dbReference>
<keyword evidence="2 6" id="KW-0489">Methyltransferase</keyword>
<dbReference type="SUPFAM" id="SSF53335">
    <property type="entry name" value="S-adenosyl-L-methionine-dependent methyltransferases"/>
    <property type="match status" value="1"/>
</dbReference>
<keyword evidence="3 6" id="KW-0808">Transferase</keyword>
<evidence type="ECO:0000256" key="1">
    <source>
        <dbReference type="ARBA" id="ARBA00008361"/>
    </source>
</evidence>
<accession>A0A8H6X7U4</accession>
<comment type="similarity">
    <text evidence="1">Belongs to the methyltransferase superfamily.</text>
</comment>
<comment type="caution">
    <text evidence="6">The sequence shown here is derived from an EMBL/GenBank/DDBJ whole genome shotgun (WGS) entry which is preliminary data.</text>
</comment>
<organism evidence="6 7">
    <name type="scientific">Mycena venus</name>
    <dbReference type="NCBI Taxonomy" id="2733690"/>
    <lineage>
        <taxon>Eukaryota</taxon>
        <taxon>Fungi</taxon>
        <taxon>Dikarya</taxon>
        <taxon>Basidiomycota</taxon>
        <taxon>Agaricomycotina</taxon>
        <taxon>Agaricomycetes</taxon>
        <taxon>Agaricomycetidae</taxon>
        <taxon>Agaricales</taxon>
        <taxon>Marasmiineae</taxon>
        <taxon>Mycenaceae</taxon>
        <taxon>Mycena</taxon>
    </lineage>
</organism>
<dbReference type="CDD" id="cd02440">
    <property type="entry name" value="AdoMet_MTases"/>
    <property type="match status" value="1"/>
</dbReference>
<dbReference type="EMBL" id="JACAZI010000024">
    <property type="protein sequence ID" value="KAF7335819.1"/>
    <property type="molecule type" value="Genomic_DNA"/>
</dbReference>
<dbReference type="AlphaFoldDB" id="A0A8H6X7U4"/>
<reference evidence="6" key="1">
    <citation type="submission" date="2020-05" db="EMBL/GenBank/DDBJ databases">
        <title>Mycena genomes resolve the evolution of fungal bioluminescence.</title>
        <authorList>
            <person name="Tsai I.J."/>
        </authorList>
    </citation>
    <scope>NUCLEOTIDE SEQUENCE</scope>
    <source>
        <strain evidence="6">CCC161011</strain>
    </source>
</reference>
<dbReference type="InterPro" id="IPR013216">
    <property type="entry name" value="Methyltransf_11"/>
</dbReference>
<evidence type="ECO:0000313" key="7">
    <source>
        <dbReference type="Proteomes" id="UP000620124"/>
    </source>
</evidence>
<dbReference type="InterPro" id="IPR029063">
    <property type="entry name" value="SAM-dependent_MTases_sf"/>
</dbReference>
<feature type="region of interest" description="Disordered" evidence="4">
    <location>
        <begin position="1"/>
        <end position="27"/>
    </location>
</feature>
<feature type="domain" description="Methyltransferase type 11" evidence="5">
    <location>
        <begin position="58"/>
        <end position="166"/>
    </location>
</feature>
<name>A0A8H6X7U4_9AGAR</name>
<dbReference type="PANTHER" id="PTHR12176">
    <property type="entry name" value="SAM-DEPENDENT METHYLTRANSFERASE SUPERFAMILY PROTEIN"/>
    <property type="match status" value="1"/>
</dbReference>
<feature type="region of interest" description="Disordered" evidence="4">
    <location>
        <begin position="251"/>
        <end position="286"/>
    </location>
</feature>
<evidence type="ECO:0000256" key="2">
    <source>
        <dbReference type="ARBA" id="ARBA00022603"/>
    </source>
</evidence>
<evidence type="ECO:0000259" key="5">
    <source>
        <dbReference type="Pfam" id="PF08241"/>
    </source>
</evidence>
<dbReference type="GO" id="GO:0032259">
    <property type="term" value="P:methylation"/>
    <property type="evidence" value="ECO:0007669"/>
    <property type="project" value="UniProtKB-KW"/>
</dbReference>
<dbReference type="InterPro" id="IPR051419">
    <property type="entry name" value="Lys/N-term_MeTrsfase_sf"/>
</dbReference>
<evidence type="ECO:0000313" key="6">
    <source>
        <dbReference type="EMBL" id="KAF7335819.1"/>
    </source>
</evidence>
<sequence length="500" mass="56721">MSTKELSRVDYWDERYRDPDSGPSKEDGTFEWFKSYSNLEPLFEECLPPPSPSSPRILHLGCGNSNLPIDLHARGYKNQVCVDFSEVVIRDMGARFEDREGIEWVVADVRDMNSVEDGAFDVAIDKGTLDAMLWGSLWDPPDEVKENVRRYIDEVTRTLKPGGTFLYITYRQPHFMKPFLIRDLWDLQVRELKEEAGAFEYFANGATQMNGRPRPRSGSSLENPLWLHLNLLPRIAYATYSPIRTNSIQKPSATPIRFDSNQRLPRPNADAPKSKSSHSVSLSSRNPHVCCGLGRSGSRLASEQGDTSLFGFLSRVLAQPALLRFSFLIPRGLPRVVCLQSLRFAFQDTGSQSTFCGPGPSSSDYHPELPPLPAVMRYTRWASCLKYIVQSRWLPAAHSETLQGTLHSFAHTYEQANKKRRRFSVPDLDAIHRSLRRVIPEACLSPSGQIKPRNNRGCRSTLDLHFDGRHGQLYTMSFYPSSINLRGHGWENSEDTRPIV</sequence>
<dbReference type="GO" id="GO:0008757">
    <property type="term" value="F:S-adenosylmethionine-dependent methyltransferase activity"/>
    <property type="evidence" value="ECO:0007669"/>
    <property type="project" value="InterPro"/>
</dbReference>
<dbReference type="Pfam" id="PF08241">
    <property type="entry name" value="Methyltransf_11"/>
    <property type="match status" value="1"/>
</dbReference>
<keyword evidence="7" id="KW-1185">Reference proteome</keyword>
<evidence type="ECO:0000256" key="3">
    <source>
        <dbReference type="ARBA" id="ARBA00022679"/>
    </source>
</evidence>
<evidence type="ECO:0000256" key="4">
    <source>
        <dbReference type="SAM" id="MobiDB-lite"/>
    </source>
</evidence>
<dbReference type="OrthoDB" id="411785at2759"/>
<dbReference type="Gene3D" id="3.40.50.150">
    <property type="entry name" value="Vaccinia Virus protein VP39"/>
    <property type="match status" value="1"/>
</dbReference>
<proteinExistence type="inferred from homology"/>